<dbReference type="InterPro" id="IPR000504">
    <property type="entry name" value="RRM_dom"/>
</dbReference>
<feature type="domain" description="RRM" evidence="3">
    <location>
        <begin position="81"/>
        <end position="159"/>
    </location>
</feature>
<dbReference type="InterPro" id="IPR051847">
    <property type="entry name" value="RNA_proc/Spliceosome_comp"/>
</dbReference>
<dbReference type="GO" id="GO:0071011">
    <property type="term" value="C:precatalytic spliceosome"/>
    <property type="evidence" value="ECO:0007669"/>
    <property type="project" value="TreeGrafter"/>
</dbReference>
<dbReference type="Pfam" id="PF00076">
    <property type="entry name" value="RRM_1"/>
    <property type="match status" value="1"/>
</dbReference>
<dbReference type="SUPFAM" id="SSF54928">
    <property type="entry name" value="RNA-binding domain, RBD"/>
    <property type="match status" value="1"/>
</dbReference>
<dbReference type="InterPro" id="IPR045844">
    <property type="entry name" value="RRM_Ist3-like"/>
</dbReference>
<sequence>MWGEQGRDGSPALKVFTGSSALLRPPGVGFAQALECSCVVPQTREMNPLTKVQLVDKLNECEAGTMVIAEASWHSEYKDSAWIFLGGLSYELTEGDSLCVFSQYWEIVSISLVQDRKTGKSKRFCFIFYEDQRSTSLTVDNFNGIKIKGRAIRVNHTPSYHPVPLRPQRMWMMPPESSGRGAMGLRSPCLVHLKAWMMRHSQIGTNGKNREERRSK</sequence>
<dbReference type="GO" id="GO:0003723">
    <property type="term" value="F:RNA binding"/>
    <property type="evidence" value="ECO:0007669"/>
    <property type="project" value="UniProtKB-UniRule"/>
</dbReference>
<dbReference type="PROSITE" id="PS50102">
    <property type="entry name" value="RRM"/>
    <property type="match status" value="1"/>
</dbReference>
<reference evidence="5" key="1">
    <citation type="journal article" date="2019" name="IScience">
        <title>Narwhal Genome Reveals Long-Term Low Genetic Diversity despite Current Large Abundance Size.</title>
        <authorList>
            <person name="Westbury M.V."/>
            <person name="Petersen B."/>
            <person name="Garde E."/>
            <person name="Heide-Jorgensen M.P."/>
            <person name="Lorenzen E.D."/>
        </authorList>
    </citation>
    <scope>NUCLEOTIDE SEQUENCE [LARGE SCALE GENOMIC DNA]</scope>
</reference>
<accession>A0A4V5P8N7</accession>
<dbReference type="PANTHER" id="PTHR45880:SF1">
    <property type="entry name" value="RNA-BINDING MOTIF PROTEIN, X-LINKED 2"/>
    <property type="match status" value="1"/>
</dbReference>
<gene>
    <name evidence="4" type="ORF">EI555_009881</name>
</gene>
<evidence type="ECO:0000259" key="3">
    <source>
        <dbReference type="PROSITE" id="PS50102"/>
    </source>
</evidence>
<dbReference type="Gene3D" id="3.30.70.330">
    <property type="match status" value="1"/>
</dbReference>
<evidence type="ECO:0000256" key="1">
    <source>
        <dbReference type="ARBA" id="ARBA00022884"/>
    </source>
</evidence>
<dbReference type="GO" id="GO:0000398">
    <property type="term" value="P:mRNA splicing, via spliceosome"/>
    <property type="evidence" value="ECO:0007669"/>
    <property type="project" value="InterPro"/>
</dbReference>
<dbReference type="CDD" id="cd12411">
    <property type="entry name" value="RRM_ist3_like"/>
    <property type="match status" value="1"/>
</dbReference>
<dbReference type="Proteomes" id="UP000308365">
    <property type="component" value="Unassembled WGS sequence"/>
</dbReference>
<dbReference type="InterPro" id="IPR035979">
    <property type="entry name" value="RBD_domain_sf"/>
</dbReference>
<keyword evidence="1 2" id="KW-0694">RNA-binding</keyword>
<dbReference type="InterPro" id="IPR012677">
    <property type="entry name" value="Nucleotide-bd_a/b_plait_sf"/>
</dbReference>
<evidence type="ECO:0000313" key="5">
    <source>
        <dbReference type="Proteomes" id="UP000308365"/>
    </source>
</evidence>
<dbReference type="GO" id="GO:0005686">
    <property type="term" value="C:U2 snRNP"/>
    <property type="evidence" value="ECO:0007669"/>
    <property type="project" value="TreeGrafter"/>
</dbReference>
<dbReference type="GO" id="GO:0071013">
    <property type="term" value="C:catalytic step 2 spliceosome"/>
    <property type="evidence" value="ECO:0007669"/>
    <property type="project" value="TreeGrafter"/>
</dbReference>
<proteinExistence type="predicted"/>
<name>A0A4V5P8N7_MONMO</name>
<protein>
    <recommendedName>
        <fullName evidence="3">RRM domain-containing protein</fullName>
    </recommendedName>
</protein>
<evidence type="ECO:0000256" key="2">
    <source>
        <dbReference type="PROSITE-ProRule" id="PRU00176"/>
    </source>
</evidence>
<comment type="caution">
    <text evidence="4">The sequence shown here is derived from an EMBL/GenBank/DDBJ whole genome shotgun (WGS) entry which is preliminary data.</text>
</comment>
<dbReference type="AlphaFoldDB" id="A0A4V5P8N7"/>
<dbReference type="SMART" id="SM00360">
    <property type="entry name" value="RRM"/>
    <property type="match status" value="1"/>
</dbReference>
<organism evidence="4 5">
    <name type="scientific">Monodon monoceros</name>
    <name type="common">Narwhal</name>
    <name type="synonym">Ceratodon monodon</name>
    <dbReference type="NCBI Taxonomy" id="40151"/>
    <lineage>
        <taxon>Eukaryota</taxon>
        <taxon>Metazoa</taxon>
        <taxon>Chordata</taxon>
        <taxon>Craniata</taxon>
        <taxon>Vertebrata</taxon>
        <taxon>Euteleostomi</taxon>
        <taxon>Mammalia</taxon>
        <taxon>Eutheria</taxon>
        <taxon>Laurasiatheria</taxon>
        <taxon>Artiodactyla</taxon>
        <taxon>Whippomorpha</taxon>
        <taxon>Cetacea</taxon>
        <taxon>Odontoceti</taxon>
        <taxon>Monodontidae</taxon>
        <taxon>Monodon</taxon>
    </lineage>
</organism>
<dbReference type="EMBL" id="RWIC01000784">
    <property type="protein sequence ID" value="TKC40210.1"/>
    <property type="molecule type" value="Genomic_DNA"/>
</dbReference>
<dbReference type="PANTHER" id="PTHR45880">
    <property type="entry name" value="RNA-BINDING MOTIF PROTEIN, X-LINKED 2"/>
    <property type="match status" value="1"/>
</dbReference>
<evidence type="ECO:0000313" key="4">
    <source>
        <dbReference type="EMBL" id="TKC40210.1"/>
    </source>
</evidence>